<comment type="caution">
    <text evidence="1">The sequence shown here is derived from an EMBL/GenBank/DDBJ whole genome shotgun (WGS) entry which is preliminary data.</text>
</comment>
<keyword evidence="2" id="KW-1185">Reference proteome</keyword>
<name>A0A0A0JH84_9MICO</name>
<evidence type="ECO:0000313" key="1">
    <source>
        <dbReference type="EMBL" id="KGN34981.1"/>
    </source>
</evidence>
<dbReference type="AlphaFoldDB" id="A0A0A0JH84"/>
<protein>
    <submittedName>
        <fullName evidence="1">Uncharacterized protein</fullName>
    </submittedName>
</protein>
<dbReference type="Proteomes" id="UP000030002">
    <property type="component" value="Unassembled WGS sequence"/>
</dbReference>
<gene>
    <name evidence="1" type="ORF">N802_00305</name>
</gene>
<organism evidence="1 2">
    <name type="scientific">Knoellia sinensis KCTC 19936</name>
    <dbReference type="NCBI Taxonomy" id="1385520"/>
    <lineage>
        <taxon>Bacteria</taxon>
        <taxon>Bacillati</taxon>
        <taxon>Actinomycetota</taxon>
        <taxon>Actinomycetes</taxon>
        <taxon>Micrococcales</taxon>
        <taxon>Intrasporangiaceae</taxon>
        <taxon>Knoellia</taxon>
    </lineage>
</organism>
<accession>A0A0A0JH84</accession>
<reference evidence="1 2" key="1">
    <citation type="submission" date="2013-08" db="EMBL/GenBank/DDBJ databases">
        <title>The genome sequence of Knoellia sinensis.</title>
        <authorList>
            <person name="Zhu W."/>
            <person name="Wang G."/>
        </authorList>
    </citation>
    <scope>NUCLEOTIDE SEQUENCE [LARGE SCALE GENOMIC DNA]</scope>
    <source>
        <strain evidence="1 2">KCTC 19936</strain>
    </source>
</reference>
<dbReference type="EMBL" id="AVPJ01000001">
    <property type="protein sequence ID" value="KGN34981.1"/>
    <property type="molecule type" value="Genomic_DNA"/>
</dbReference>
<evidence type="ECO:0000313" key="2">
    <source>
        <dbReference type="Proteomes" id="UP000030002"/>
    </source>
</evidence>
<proteinExistence type="predicted"/>
<sequence>MIEGVGEAITDASPAAFIKTTATSQARASAA</sequence>